<protein>
    <submittedName>
        <fullName evidence="1">Uncharacterized protein</fullName>
    </submittedName>
</protein>
<name>A0A8S1QPP2_PARPR</name>
<comment type="caution">
    <text evidence="1">The sequence shown here is derived from an EMBL/GenBank/DDBJ whole genome shotgun (WGS) entry which is preliminary data.</text>
</comment>
<keyword evidence="2" id="KW-1185">Reference proteome</keyword>
<organism evidence="1 2">
    <name type="scientific">Paramecium primaurelia</name>
    <dbReference type="NCBI Taxonomy" id="5886"/>
    <lineage>
        <taxon>Eukaryota</taxon>
        <taxon>Sar</taxon>
        <taxon>Alveolata</taxon>
        <taxon>Ciliophora</taxon>
        <taxon>Intramacronucleata</taxon>
        <taxon>Oligohymenophorea</taxon>
        <taxon>Peniculida</taxon>
        <taxon>Parameciidae</taxon>
        <taxon>Paramecium</taxon>
    </lineage>
</organism>
<dbReference type="AlphaFoldDB" id="A0A8S1QPP2"/>
<reference evidence="1" key="1">
    <citation type="submission" date="2021-01" db="EMBL/GenBank/DDBJ databases">
        <authorList>
            <consortium name="Genoscope - CEA"/>
            <person name="William W."/>
        </authorList>
    </citation>
    <scope>NUCLEOTIDE SEQUENCE</scope>
</reference>
<proteinExistence type="predicted"/>
<dbReference type="EMBL" id="CAJJDM010000190">
    <property type="protein sequence ID" value="CAD8116805.1"/>
    <property type="molecule type" value="Genomic_DNA"/>
</dbReference>
<accession>A0A8S1QPP2</accession>
<evidence type="ECO:0000313" key="1">
    <source>
        <dbReference type="EMBL" id="CAD8116805.1"/>
    </source>
</evidence>
<sequence>MIILIFWSLESSKQNHIYKSNGFHIMQGQTQQNFICIYLEKIYEKLIKKYLIFGVIQEKLRRKIKVRNDISSNLFLCSKI</sequence>
<gene>
    <name evidence="1" type="ORF">PPRIM_AZ9-3.1.T1810019</name>
</gene>
<evidence type="ECO:0000313" key="2">
    <source>
        <dbReference type="Proteomes" id="UP000688137"/>
    </source>
</evidence>
<dbReference type="Proteomes" id="UP000688137">
    <property type="component" value="Unassembled WGS sequence"/>
</dbReference>